<feature type="transmembrane region" description="Helical" evidence="1">
    <location>
        <begin position="35"/>
        <end position="53"/>
    </location>
</feature>
<protein>
    <submittedName>
        <fullName evidence="3">Type II CAAX endopeptidase family protein</fullName>
    </submittedName>
</protein>
<feature type="transmembrane region" description="Helical" evidence="1">
    <location>
        <begin position="100"/>
        <end position="125"/>
    </location>
</feature>
<sequence>MLISFHEVPGNPSPVAPPPALPLPAVLGVLALRPVLLAVSWLVLLLAVGAAALPGALLWQNVVIVAVDLVSIAVVVALLHRHGRRARDLIALRASDWWRAPLTFLIVMVGFVAASYVGNLVAYAGPPPADTEGGFTVPLWLGVWSLALMPLTIGVAEELVYRGIGQGELTRRWGRWAGWLVAAAFFGVQHFFLTPPDPQAWLARFVTTFLAGLLFGALYWWHRRLAPLIIAHVLLDVVGLGLPMLYVALAAGA</sequence>
<feature type="transmembrane region" description="Helical" evidence="1">
    <location>
        <begin position="228"/>
        <end position="249"/>
    </location>
</feature>
<keyword evidence="4" id="KW-1185">Reference proteome</keyword>
<gene>
    <name evidence="3" type="ORF">PCC79_07915</name>
</gene>
<accession>A0ABZ3CDG8</accession>
<evidence type="ECO:0000256" key="1">
    <source>
        <dbReference type="SAM" id="Phobius"/>
    </source>
</evidence>
<feature type="transmembrane region" description="Helical" evidence="1">
    <location>
        <begin position="137"/>
        <end position="156"/>
    </location>
</feature>
<keyword evidence="1" id="KW-1133">Transmembrane helix</keyword>
<organism evidence="3 4">
    <name type="scientific">Propioniciclava soli</name>
    <dbReference type="NCBI Taxonomy" id="2775081"/>
    <lineage>
        <taxon>Bacteria</taxon>
        <taxon>Bacillati</taxon>
        <taxon>Actinomycetota</taxon>
        <taxon>Actinomycetes</taxon>
        <taxon>Propionibacteriales</taxon>
        <taxon>Propionibacteriaceae</taxon>
        <taxon>Propioniciclava</taxon>
    </lineage>
</organism>
<evidence type="ECO:0000313" key="4">
    <source>
        <dbReference type="Proteomes" id="UP001434337"/>
    </source>
</evidence>
<dbReference type="InterPro" id="IPR003675">
    <property type="entry name" value="Rce1/LyrA-like_dom"/>
</dbReference>
<feature type="transmembrane region" description="Helical" evidence="1">
    <location>
        <begin position="59"/>
        <end position="79"/>
    </location>
</feature>
<feature type="transmembrane region" description="Helical" evidence="1">
    <location>
        <begin position="176"/>
        <end position="195"/>
    </location>
</feature>
<evidence type="ECO:0000313" key="3">
    <source>
        <dbReference type="EMBL" id="WZX00095.1"/>
    </source>
</evidence>
<dbReference type="Proteomes" id="UP001434337">
    <property type="component" value="Chromosome"/>
</dbReference>
<dbReference type="RefSeq" id="WP_342373482.1">
    <property type="nucleotide sequence ID" value="NZ_CP115965.1"/>
</dbReference>
<name>A0ABZ3CDG8_9ACTN</name>
<dbReference type="EMBL" id="CP115965">
    <property type="protein sequence ID" value="WZX00095.1"/>
    <property type="molecule type" value="Genomic_DNA"/>
</dbReference>
<dbReference type="Pfam" id="PF02517">
    <property type="entry name" value="Rce1-like"/>
    <property type="match status" value="1"/>
</dbReference>
<feature type="domain" description="CAAX prenyl protease 2/Lysostaphin resistance protein A-like" evidence="2">
    <location>
        <begin position="142"/>
        <end position="237"/>
    </location>
</feature>
<keyword evidence="1" id="KW-0472">Membrane</keyword>
<feature type="transmembrane region" description="Helical" evidence="1">
    <location>
        <begin position="201"/>
        <end position="221"/>
    </location>
</feature>
<evidence type="ECO:0000259" key="2">
    <source>
        <dbReference type="Pfam" id="PF02517"/>
    </source>
</evidence>
<keyword evidence="1" id="KW-0812">Transmembrane</keyword>
<reference evidence="3 4" key="1">
    <citation type="journal article" date="2023" name="Environ Microbiome">
        <title>A coral-associated actinobacterium mitigates coral bleaching under heat stress.</title>
        <authorList>
            <person name="Li J."/>
            <person name="Zou Y."/>
            <person name="Li Q."/>
            <person name="Zhang J."/>
            <person name="Bourne D.G."/>
            <person name="Lyu Y."/>
            <person name="Liu C."/>
            <person name="Zhang S."/>
        </authorList>
    </citation>
    <scope>NUCLEOTIDE SEQUENCE [LARGE SCALE GENOMIC DNA]</scope>
    <source>
        <strain evidence="3 4">SCSIO 13291</strain>
    </source>
</reference>
<proteinExistence type="predicted"/>